<dbReference type="EMBL" id="FRAT01000004">
    <property type="protein sequence ID" value="SHK68510.1"/>
    <property type="molecule type" value="Genomic_DNA"/>
</dbReference>
<feature type="transmembrane region" description="Helical" evidence="1">
    <location>
        <begin position="72"/>
        <end position="91"/>
    </location>
</feature>
<proteinExistence type="predicted"/>
<protein>
    <submittedName>
        <fullName evidence="3">Uncharacterized protein</fullName>
    </submittedName>
</protein>
<evidence type="ECO:0000313" key="5">
    <source>
        <dbReference type="Proteomes" id="UP000198940"/>
    </source>
</evidence>
<evidence type="ECO:0000313" key="3">
    <source>
        <dbReference type="EMBL" id="SHK68510.1"/>
    </source>
</evidence>
<keyword evidence="1" id="KW-0812">Transmembrane</keyword>
<reference evidence="3 4" key="1">
    <citation type="submission" date="2016-11" db="EMBL/GenBank/DDBJ databases">
        <authorList>
            <person name="Varghese N."/>
            <person name="Submissions S."/>
        </authorList>
    </citation>
    <scope>NUCLEOTIDE SEQUENCE [LARGE SCALE GENOMIC DNA]</scope>
    <source>
        <strain evidence="3 4">CGMCC 1.12174</strain>
        <strain evidence="2 5">DSM 26351</strain>
    </source>
</reference>
<feature type="transmembrane region" description="Helical" evidence="1">
    <location>
        <begin position="12"/>
        <end position="35"/>
    </location>
</feature>
<dbReference type="Proteomes" id="UP000184031">
    <property type="component" value="Unassembled WGS sequence"/>
</dbReference>
<feature type="transmembrane region" description="Helical" evidence="1">
    <location>
        <begin position="97"/>
        <end position="115"/>
    </location>
</feature>
<dbReference type="STRING" id="1055723.SAMN05216293_1612"/>
<gene>
    <name evidence="2" type="ORF">SAMN04487891_113153</name>
    <name evidence="3" type="ORF">SAMN05216293_1612</name>
</gene>
<keyword evidence="5" id="KW-1185">Reference proteome</keyword>
<evidence type="ECO:0000313" key="4">
    <source>
        <dbReference type="Proteomes" id="UP000184031"/>
    </source>
</evidence>
<feature type="transmembrane region" description="Helical" evidence="1">
    <location>
        <begin position="41"/>
        <end position="60"/>
    </location>
</feature>
<evidence type="ECO:0000256" key="1">
    <source>
        <dbReference type="SAM" id="Phobius"/>
    </source>
</evidence>
<dbReference type="EMBL" id="FOKU01000013">
    <property type="protein sequence ID" value="SFC56274.1"/>
    <property type="molecule type" value="Genomic_DNA"/>
</dbReference>
<sequence>MFSLSNILKINAISSGLTGLQLVIFSNFAAGLFAVDTQVPFRITGIFLIVFALFVIHQAYQKPIRPKQVAHIIWIDRLWVLASVLSVPLLYNTISVTGLVLIVAIAAWVALMAYAQNYKLIRL</sequence>
<keyword evidence="1" id="KW-0472">Membrane</keyword>
<comment type="caution">
    <text evidence="3">The sequence shown here is derived from an EMBL/GenBank/DDBJ whole genome shotgun (WGS) entry which is preliminary data.</text>
</comment>
<keyword evidence="1" id="KW-1133">Transmembrane helix</keyword>
<name>A0A1M6UH68_9FLAO</name>
<dbReference type="AlphaFoldDB" id="A0A1M6UH68"/>
<evidence type="ECO:0000313" key="2">
    <source>
        <dbReference type="EMBL" id="SFC56274.1"/>
    </source>
</evidence>
<dbReference type="OrthoDB" id="677259at2"/>
<dbReference type="Proteomes" id="UP000198940">
    <property type="component" value="Unassembled WGS sequence"/>
</dbReference>
<dbReference type="RefSeq" id="WP_072878737.1">
    <property type="nucleotide sequence ID" value="NZ_FOKU01000013.1"/>
</dbReference>
<accession>A0A1M6UH68</accession>
<organism evidence="3 4">
    <name type="scientific">Flagellimonas taeanensis</name>
    <dbReference type="NCBI Taxonomy" id="1005926"/>
    <lineage>
        <taxon>Bacteria</taxon>
        <taxon>Pseudomonadati</taxon>
        <taxon>Bacteroidota</taxon>
        <taxon>Flavobacteriia</taxon>
        <taxon>Flavobacteriales</taxon>
        <taxon>Flavobacteriaceae</taxon>
        <taxon>Flagellimonas</taxon>
    </lineage>
</organism>